<protein>
    <submittedName>
        <fullName evidence="2">Uncharacterized protein</fullName>
    </submittedName>
</protein>
<dbReference type="AlphaFoldDB" id="A0AAE0NL38"/>
<reference evidence="2" key="1">
    <citation type="journal article" date="2023" name="Mol. Phylogenet. Evol.">
        <title>Genome-scale phylogeny and comparative genomics of the fungal order Sordariales.</title>
        <authorList>
            <person name="Hensen N."/>
            <person name="Bonometti L."/>
            <person name="Westerberg I."/>
            <person name="Brannstrom I.O."/>
            <person name="Guillou S."/>
            <person name="Cros-Aarteil S."/>
            <person name="Calhoun S."/>
            <person name="Haridas S."/>
            <person name="Kuo A."/>
            <person name="Mondo S."/>
            <person name="Pangilinan J."/>
            <person name="Riley R."/>
            <person name="LaButti K."/>
            <person name="Andreopoulos B."/>
            <person name="Lipzen A."/>
            <person name="Chen C."/>
            <person name="Yan M."/>
            <person name="Daum C."/>
            <person name="Ng V."/>
            <person name="Clum A."/>
            <person name="Steindorff A."/>
            <person name="Ohm R.A."/>
            <person name="Martin F."/>
            <person name="Silar P."/>
            <person name="Natvig D.O."/>
            <person name="Lalanne C."/>
            <person name="Gautier V."/>
            <person name="Ament-Velasquez S.L."/>
            <person name="Kruys A."/>
            <person name="Hutchinson M.I."/>
            <person name="Powell A.J."/>
            <person name="Barry K."/>
            <person name="Miller A.N."/>
            <person name="Grigoriev I.V."/>
            <person name="Debuchy R."/>
            <person name="Gladieux P."/>
            <person name="Hiltunen Thoren M."/>
            <person name="Johannesson H."/>
        </authorList>
    </citation>
    <scope>NUCLEOTIDE SEQUENCE</scope>
    <source>
        <strain evidence="2">CBS 958.72</strain>
    </source>
</reference>
<evidence type="ECO:0000313" key="3">
    <source>
        <dbReference type="Proteomes" id="UP001287356"/>
    </source>
</evidence>
<keyword evidence="3" id="KW-1185">Reference proteome</keyword>
<feature type="region of interest" description="Disordered" evidence="1">
    <location>
        <begin position="1"/>
        <end position="25"/>
    </location>
</feature>
<dbReference type="Proteomes" id="UP001287356">
    <property type="component" value="Unassembled WGS sequence"/>
</dbReference>
<name>A0AAE0NL38_9PEZI</name>
<organism evidence="2 3">
    <name type="scientific">Lasiosphaeria ovina</name>
    <dbReference type="NCBI Taxonomy" id="92902"/>
    <lineage>
        <taxon>Eukaryota</taxon>
        <taxon>Fungi</taxon>
        <taxon>Dikarya</taxon>
        <taxon>Ascomycota</taxon>
        <taxon>Pezizomycotina</taxon>
        <taxon>Sordariomycetes</taxon>
        <taxon>Sordariomycetidae</taxon>
        <taxon>Sordariales</taxon>
        <taxon>Lasiosphaeriaceae</taxon>
        <taxon>Lasiosphaeria</taxon>
    </lineage>
</organism>
<feature type="compositionally biased region" description="Basic and acidic residues" evidence="1">
    <location>
        <begin position="152"/>
        <end position="163"/>
    </location>
</feature>
<sequence length="174" mass="19553">MRPTEQVTGESFASKSPPQTPDSQPRAASFTIFVLPNPGLGHGLFDISTLFPYNPYYQFFENSFRTKQVDLKNLDSCHSLFNFNFNTHDIITMGHSFNRANTATNIEPPPQWQDITTHKYCKRVDLGRLGKPNKAQKCDECLAVKAASSKANQRDAAARRQEKLSWGLEGNGVE</sequence>
<feature type="region of interest" description="Disordered" evidence="1">
    <location>
        <begin position="148"/>
        <end position="174"/>
    </location>
</feature>
<comment type="caution">
    <text evidence="2">The sequence shown here is derived from an EMBL/GenBank/DDBJ whole genome shotgun (WGS) entry which is preliminary data.</text>
</comment>
<dbReference type="EMBL" id="JAULSN010000001">
    <property type="protein sequence ID" value="KAK3383493.1"/>
    <property type="molecule type" value="Genomic_DNA"/>
</dbReference>
<accession>A0AAE0NL38</accession>
<reference evidence="2" key="2">
    <citation type="submission" date="2023-06" db="EMBL/GenBank/DDBJ databases">
        <authorList>
            <consortium name="Lawrence Berkeley National Laboratory"/>
            <person name="Haridas S."/>
            <person name="Hensen N."/>
            <person name="Bonometti L."/>
            <person name="Westerberg I."/>
            <person name="Brannstrom I.O."/>
            <person name="Guillou S."/>
            <person name="Cros-Aarteil S."/>
            <person name="Calhoun S."/>
            <person name="Kuo A."/>
            <person name="Mondo S."/>
            <person name="Pangilinan J."/>
            <person name="Riley R."/>
            <person name="Labutti K."/>
            <person name="Andreopoulos B."/>
            <person name="Lipzen A."/>
            <person name="Chen C."/>
            <person name="Yanf M."/>
            <person name="Daum C."/>
            <person name="Ng V."/>
            <person name="Clum A."/>
            <person name="Steindorff A."/>
            <person name="Ohm R."/>
            <person name="Martin F."/>
            <person name="Silar P."/>
            <person name="Natvig D."/>
            <person name="Lalanne C."/>
            <person name="Gautier V."/>
            <person name="Ament-Velasquez S.L."/>
            <person name="Kruys A."/>
            <person name="Hutchinson M.I."/>
            <person name="Powell A.J."/>
            <person name="Barry K."/>
            <person name="Miller A.N."/>
            <person name="Grigoriev I.V."/>
            <person name="Debuchy R."/>
            <person name="Gladieux P."/>
            <person name="Thoren M.H."/>
            <person name="Johannesson H."/>
        </authorList>
    </citation>
    <scope>NUCLEOTIDE SEQUENCE</scope>
    <source>
        <strain evidence="2">CBS 958.72</strain>
    </source>
</reference>
<feature type="compositionally biased region" description="Polar residues" evidence="1">
    <location>
        <begin position="1"/>
        <end position="23"/>
    </location>
</feature>
<proteinExistence type="predicted"/>
<gene>
    <name evidence="2" type="ORF">B0T24DRAFT_688039</name>
</gene>
<evidence type="ECO:0000313" key="2">
    <source>
        <dbReference type="EMBL" id="KAK3383493.1"/>
    </source>
</evidence>
<evidence type="ECO:0000256" key="1">
    <source>
        <dbReference type="SAM" id="MobiDB-lite"/>
    </source>
</evidence>